<dbReference type="GO" id="GO:0020037">
    <property type="term" value="F:heme binding"/>
    <property type="evidence" value="ECO:0007669"/>
    <property type="project" value="InterPro"/>
</dbReference>
<proteinExistence type="inferred from homology"/>
<evidence type="ECO:0000313" key="10">
    <source>
        <dbReference type="EMBL" id="KAI8584352.1"/>
    </source>
</evidence>
<evidence type="ECO:0000256" key="3">
    <source>
        <dbReference type="ARBA" id="ARBA00022617"/>
    </source>
</evidence>
<protein>
    <recommendedName>
        <fullName evidence="12">Cytochrome P450</fullName>
    </recommendedName>
</protein>
<dbReference type="PRINTS" id="PR00385">
    <property type="entry name" value="P450"/>
</dbReference>
<accession>A0AAD5EJ88</accession>
<dbReference type="GO" id="GO:0004497">
    <property type="term" value="F:monooxygenase activity"/>
    <property type="evidence" value="ECO:0007669"/>
    <property type="project" value="UniProtKB-KW"/>
</dbReference>
<evidence type="ECO:0000256" key="2">
    <source>
        <dbReference type="ARBA" id="ARBA00010617"/>
    </source>
</evidence>
<dbReference type="Gene3D" id="1.10.630.10">
    <property type="entry name" value="Cytochrome P450"/>
    <property type="match status" value="1"/>
</dbReference>
<dbReference type="PANTHER" id="PTHR24305">
    <property type="entry name" value="CYTOCHROME P450"/>
    <property type="match status" value="1"/>
</dbReference>
<keyword evidence="4 8" id="KW-0479">Metal-binding</keyword>
<dbReference type="AlphaFoldDB" id="A0AAD5EJ88"/>
<dbReference type="InterPro" id="IPR036396">
    <property type="entry name" value="Cyt_P450_sf"/>
</dbReference>
<dbReference type="GO" id="GO:0005506">
    <property type="term" value="F:iron ion binding"/>
    <property type="evidence" value="ECO:0007669"/>
    <property type="project" value="InterPro"/>
</dbReference>
<dbReference type="GO" id="GO:0016705">
    <property type="term" value="F:oxidoreductase activity, acting on paired donors, with incorporation or reduction of molecular oxygen"/>
    <property type="evidence" value="ECO:0007669"/>
    <property type="project" value="InterPro"/>
</dbReference>
<dbReference type="InterPro" id="IPR002401">
    <property type="entry name" value="Cyt_P450_E_grp-I"/>
</dbReference>
<dbReference type="PROSITE" id="PS00086">
    <property type="entry name" value="CYTOCHROME_P450"/>
    <property type="match status" value="1"/>
</dbReference>
<keyword evidence="5 9" id="KW-0560">Oxidoreductase</keyword>
<dbReference type="InterPro" id="IPR017972">
    <property type="entry name" value="Cyt_P450_CS"/>
</dbReference>
<reference evidence="10" key="1">
    <citation type="submission" date="2021-06" db="EMBL/GenBank/DDBJ databases">
        <authorList>
            <consortium name="DOE Joint Genome Institute"/>
            <person name="Mondo S.J."/>
            <person name="Amses K.R."/>
            <person name="Simmons D.R."/>
            <person name="Longcore J.E."/>
            <person name="Seto K."/>
            <person name="Alves G.H."/>
            <person name="Bonds A.E."/>
            <person name="Quandt C.A."/>
            <person name="Davis W.J."/>
            <person name="Chang Y."/>
            <person name="Letcher P.M."/>
            <person name="Powell M.J."/>
            <person name="Kuo A."/>
            <person name="Labutti K."/>
            <person name="Pangilinan J."/>
            <person name="Andreopoulos W."/>
            <person name="Tritt A."/>
            <person name="Riley R."/>
            <person name="Hundley H."/>
            <person name="Johnson J."/>
            <person name="Lipzen A."/>
            <person name="Barry K."/>
            <person name="Berbee M.L."/>
            <person name="Buchler N.E."/>
            <person name="Grigoriev I.V."/>
            <person name="Spatafora J.W."/>
            <person name="Stajich J.E."/>
            <person name="James T.Y."/>
        </authorList>
    </citation>
    <scope>NUCLEOTIDE SEQUENCE</scope>
    <source>
        <strain evidence="10">AG</strain>
    </source>
</reference>
<evidence type="ECO:0008006" key="12">
    <source>
        <dbReference type="Google" id="ProtNLM"/>
    </source>
</evidence>
<evidence type="ECO:0000313" key="11">
    <source>
        <dbReference type="Proteomes" id="UP001206595"/>
    </source>
</evidence>
<dbReference type="Proteomes" id="UP001206595">
    <property type="component" value="Unassembled WGS sequence"/>
</dbReference>
<reference evidence="10" key="2">
    <citation type="journal article" date="2022" name="Proc. Natl. Acad. Sci. U.S.A.">
        <title>Diploid-dominant life cycles characterize the early evolution of Fungi.</title>
        <authorList>
            <person name="Amses K.R."/>
            <person name="Simmons D.R."/>
            <person name="Longcore J.E."/>
            <person name="Mondo S.J."/>
            <person name="Seto K."/>
            <person name="Jeronimo G.H."/>
            <person name="Bonds A.E."/>
            <person name="Quandt C.A."/>
            <person name="Davis W.J."/>
            <person name="Chang Y."/>
            <person name="Federici B.A."/>
            <person name="Kuo A."/>
            <person name="LaButti K."/>
            <person name="Pangilinan J."/>
            <person name="Andreopoulos W."/>
            <person name="Tritt A."/>
            <person name="Riley R."/>
            <person name="Hundley H."/>
            <person name="Johnson J."/>
            <person name="Lipzen A."/>
            <person name="Barry K."/>
            <person name="Lang B.F."/>
            <person name="Cuomo C.A."/>
            <person name="Buchler N.E."/>
            <person name="Grigoriev I.V."/>
            <person name="Spatafora J.W."/>
            <person name="Stajich J.E."/>
            <person name="James T.Y."/>
        </authorList>
    </citation>
    <scope>NUCLEOTIDE SEQUENCE</scope>
    <source>
        <strain evidence="10">AG</strain>
    </source>
</reference>
<dbReference type="Pfam" id="PF00067">
    <property type="entry name" value="p450"/>
    <property type="match status" value="1"/>
</dbReference>
<dbReference type="EMBL" id="MU620893">
    <property type="protein sequence ID" value="KAI8584352.1"/>
    <property type="molecule type" value="Genomic_DNA"/>
</dbReference>
<comment type="cofactor">
    <cofactor evidence="1 8">
        <name>heme</name>
        <dbReference type="ChEBI" id="CHEBI:30413"/>
    </cofactor>
</comment>
<evidence type="ECO:0000256" key="5">
    <source>
        <dbReference type="ARBA" id="ARBA00023002"/>
    </source>
</evidence>
<evidence type="ECO:0000256" key="1">
    <source>
        <dbReference type="ARBA" id="ARBA00001971"/>
    </source>
</evidence>
<dbReference type="GeneID" id="75910715"/>
<comment type="similarity">
    <text evidence="2 9">Belongs to the cytochrome P450 family.</text>
</comment>
<dbReference type="PRINTS" id="PR00463">
    <property type="entry name" value="EP450I"/>
</dbReference>
<name>A0AAD5EJ88_UMBRA</name>
<evidence type="ECO:0000256" key="9">
    <source>
        <dbReference type="RuleBase" id="RU000461"/>
    </source>
</evidence>
<dbReference type="RefSeq" id="XP_051449356.1">
    <property type="nucleotide sequence ID" value="XM_051585367.1"/>
</dbReference>
<dbReference type="InterPro" id="IPR001128">
    <property type="entry name" value="Cyt_P450"/>
</dbReference>
<sequence length="513" mass="58337">MSVRSIEGIYIYRGVEAISGKLARLSASDAVGIVAGTAVAYYLLQTFICDPLHNFPGPFGAKLSRIYESKVRASGKEYLITEGLHQKYGNVVRIGHNTLSIKDPEAIRQIYMSDRFVKSPFYKALTFDRVHQLTSTADPEEHARFRKIMAPGFSQARLDELEDVIMNSGVEAFLKKLESQYADKDVVCNLFTEFHCLALDILGELAYGKSFNMIQSQSHPFTKWLRQRQTLIPLCSTYPSINDHPWLLKMLFPTGYRSFMRIRKFGDDCLVDSAKNKTNTRRDFTQILRKAMKNCDPNQHMSPTECSLACFMLIVAGTDTTSNSLCFTLYLLAKHPEVKDRLFNDLVRLMPDSQAVLKYKDIRKQALPYLWAIIMEATRMFPAVPGGLPRVCPASGETIANRYIPGGTIVQVPTWSIHHDASIFPEPFTFMPDRWLQLESNELAKYHLAFSLGPRMCAGKNLGMMEMTLTLCHLLRRYDVRLSNPEEKMDLLQTFVAKPASMTTNVYISKRQK</sequence>
<evidence type="ECO:0000256" key="7">
    <source>
        <dbReference type="ARBA" id="ARBA00023033"/>
    </source>
</evidence>
<feature type="binding site" description="axial binding residue" evidence="8">
    <location>
        <position position="457"/>
    </location>
    <ligand>
        <name>heme</name>
        <dbReference type="ChEBI" id="CHEBI:30413"/>
    </ligand>
    <ligandPart>
        <name>Fe</name>
        <dbReference type="ChEBI" id="CHEBI:18248"/>
    </ligandPart>
</feature>
<keyword evidence="7 9" id="KW-0503">Monooxygenase</keyword>
<evidence type="ECO:0000256" key="8">
    <source>
        <dbReference type="PIRSR" id="PIRSR602401-1"/>
    </source>
</evidence>
<keyword evidence="6 8" id="KW-0408">Iron</keyword>
<evidence type="ECO:0000256" key="6">
    <source>
        <dbReference type="ARBA" id="ARBA00023004"/>
    </source>
</evidence>
<gene>
    <name evidence="10" type="ORF">K450DRAFT_219426</name>
</gene>
<dbReference type="PANTHER" id="PTHR24305:SF29">
    <property type="entry name" value="BENZOATE-PARA-HYDROXYLASE"/>
    <property type="match status" value="1"/>
</dbReference>
<dbReference type="SUPFAM" id="SSF48264">
    <property type="entry name" value="Cytochrome P450"/>
    <property type="match status" value="1"/>
</dbReference>
<keyword evidence="3 8" id="KW-0349">Heme</keyword>
<keyword evidence="11" id="KW-1185">Reference proteome</keyword>
<organism evidence="10 11">
    <name type="scientific">Umbelopsis ramanniana AG</name>
    <dbReference type="NCBI Taxonomy" id="1314678"/>
    <lineage>
        <taxon>Eukaryota</taxon>
        <taxon>Fungi</taxon>
        <taxon>Fungi incertae sedis</taxon>
        <taxon>Mucoromycota</taxon>
        <taxon>Mucoromycotina</taxon>
        <taxon>Umbelopsidomycetes</taxon>
        <taxon>Umbelopsidales</taxon>
        <taxon>Umbelopsidaceae</taxon>
        <taxon>Umbelopsis</taxon>
    </lineage>
</organism>
<comment type="caution">
    <text evidence="10">The sequence shown here is derived from an EMBL/GenBank/DDBJ whole genome shotgun (WGS) entry which is preliminary data.</text>
</comment>
<dbReference type="InterPro" id="IPR050121">
    <property type="entry name" value="Cytochrome_P450_monoxygenase"/>
</dbReference>
<evidence type="ECO:0000256" key="4">
    <source>
        <dbReference type="ARBA" id="ARBA00022723"/>
    </source>
</evidence>